<name>A0A9Q6HNL9_9STAP</name>
<dbReference type="Proteomes" id="UP000241960">
    <property type="component" value="Unassembled WGS sequence"/>
</dbReference>
<feature type="transmembrane region" description="Helical" evidence="1">
    <location>
        <begin position="141"/>
        <end position="162"/>
    </location>
</feature>
<feature type="transmembrane region" description="Helical" evidence="1">
    <location>
        <begin position="101"/>
        <end position="129"/>
    </location>
</feature>
<evidence type="ECO:0000256" key="1">
    <source>
        <dbReference type="SAM" id="Phobius"/>
    </source>
</evidence>
<accession>A0A9Q6HNL9</accession>
<reference evidence="2 3" key="1">
    <citation type="journal article" date="2016" name="Front. Microbiol.">
        <title>Comprehensive Phylogenetic Analysis of Bovine Non-aureus Staphylococci Species Based on Whole-Genome Sequencing.</title>
        <authorList>
            <person name="Naushad S."/>
            <person name="Barkema H.W."/>
            <person name="Luby C."/>
            <person name="Condas L.A."/>
            <person name="Nobrega D.B."/>
            <person name="Carson D.A."/>
            <person name="De Buck J."/>
        </authorList>
    </citation>
    <scope>NUCLEOTIDE SEQUENCE [LARGE SCALE GENOMIC DNA]</scope>
    <source>
        <strain evidence="2 3">SNUC 1231</strain>
    </source>
</reference>
<proteinExistence type="predicted"/>
<protein>
    <submittedName>
        <fullName evidence="2">Uncharacterized protein</fullName>
    </submittedName>
</protein>
<keyword evidence="1" id="KW-0472">Membrane</keyword>
<feature type="non-terminal residue" evidence="2">
    <location>
        <position position="1"/>
    </location>
</feature>
<keyword evidence="1" id="KW-1133">Transmembrane helix</keyword>
<comment type="caution">
    <text evidence="2">The sequence shown here is derived from an EMBL/GenBank/DDBJ whole genome shotgun (WGS) entry which is preliminary data.</text>
</comment>
<evidence type="ECO:0000313" key="2">
    <source>
        <dbReference type="EMBL" id="PTI75259.1"/>
    </source>
</evidence>
<organism evidence="2 3">
    <name type="scientific">Staphylococcus succinus</name>
    <dbReference type="NCBI Taxonomy" id="61015"/>
    <lineage>
        <taxon>Bacteria</taxon>
        <taxon>Bacillati</taxon>
        <taxon>Bacillota</taxon>
        <taxon>Bacilli</taxon>
        <taxon>Bacillales</taxon>
        <taxon>Staphylococcaceae</taxon>
        <taxon>Staphylococcus</taxon>
    </lineage>
</organism>
<dbReference type="AlphaFoldDB" id="A0A9Q6HNL9"/>
<dbReference type="EMBL" id="PZFQ01000024">
    <property type="protein sequence ID" value="PTI75259.1"/>
    <property type="molecule type" value="Genomic_DNA"/>
</dbReference>
<sequence>LITFMFSFIILLIKQSINTHTMPHYYLSKSDYQNLDISFKKLIILQKYEDTYICTFDRPTNPERIIINSNEIMNRKIHYSDDFDLFSELKIYNKLKERLKFGALFVFLLIILFLISLIIVITGLLFTISELPFFKSLSLDIFIISLFLIMLIFASFFITINFRTKKSSK</sequence>
<gene>
    <name evidence="2" type="ORF">BU058_08080</name>
</gene>
<evidence type="ECO:0000313" key="3">
    <source>
        <dbReference type="Proteomes" id="UP000241960"/>
    </source>
</evidence>
<keyword evidence="1" id="KW-0812">Transmembrane</keyword>